<keyword evidence="4 7" id="KW-1133">Transmembrane helix</keyword>
<feature type="domain" description="ABC3 transporter permease C-terminal" evidence="8">
    <location>
        <begin position="281"/>
        <end position="394"/>
    </location>
</feature>
<evidence type="ECO:0000313" key="10">
    <source>
        <dbReference type="EMBL" id="MFG3816321.1"/>
    </source>
</evidence>
<dbReference type="PANTHER" id="PTHR30572">
    <property type="entry name" value="MEMBRANE COMPONENT OF TRANSPORTER-RELATED"/>
    <property type="match status" value="1"/>
</dbReference>
<dbReference type="Pfam" id="PF02687">
    <property type="entry name" value="FtsX"/>
    <property type="match status" value="1"/>
</dbReference>
<feature type="transmembrane region" description="Helical" evidence="7">
    <location>
        <begin position="364"/>
        <end position="384"/>
    </location>
</feature>
<comment type="caution">
    <text evidence="10">The sequence shown here is derived from an EMBL/GenBank/DDBJ whole genome shotgun (WGS) entry which is preliminary data.</text>
</comment>
<keyword evidence="2" id="KW-1003">Cell membrane</keyword>
<comment type="subcellular location">
    <subcellularLocation>
        <location evidence="1">Cell membrane</location>
        <topology evidence="1">Multi-pass membrane protein</topology>
    </subcellularLocation>
</comment>
<keyword evidence="3 7" id="KW-0812">Transmembrane</keyword>
<dbReference type="PANTHER" id="PTHR30572:SF4">
    <property type="entry name" value="ABC TRANSPORTER PERMEASE YTRF"/>
    <property type="match status" value="1"/>
</dbReference>
<protein>
    <submittedName>
        <fullName evidence="10">ABC transporter permease</fullName>
    </submittedName>
</protein>
<organism evidence="10 11">
    <name type="scientific">Limnothrix redekei LRLZ20PSL1</name>
    <dbReference type="NCBI Taxonomy" id="3112953"/>
    <lineage>
        <taxon>Bacteria</taxon>
        <taxon>Bacillati</taxon>
        <taxon>Cyanobacteriota</taxon>
        <taxon>Cyanophyceae</taxon>
        <taxon>Pseudanabaenales</taxon>
        <taxon>Pseudanabaenaceae</taxon>
        <taxon>Limnothrix</taxon>
    </lineage>
</organism>
<feature type="transmembrane region" description="Helical" evidence="7">
    <location>
        <begin position="278"/>
        <end position="303"/>
    </location>
</feature>
<comment type="similarity">
    <text evidence="6">Belongs to the ABC-4 integral membrane protein family.</text>
</comment>
<gene>
    <name evidence="10" type="ORF">VPK24_01625</name>
</gene>
<feature type="domain" description="MacB-like periplasmic core" evidence="9">
    <location>
        <begin position="21"/>
        <end position="245"/>
    </location>
</feature>
<evidence type="ECO:0000313" key="11">
    <source>
        <dbReference type="Proteomes" id="UP001604335"/>
    </source>
</evidence>
<dbReference type="Pfam" id="PF12704">
    <property type="entry name" value="MacB_PCD"/>
    <property type="match status" value="1"/>
</dbReference>
<dbReference type="InterPro" id="IPR050250">
    <property type="entry name" value="Macrolide_Exporter_MacB"/>
</dbReference>
<evidence type="ECO:0000256" key="1">
    <source>
        <dbReference type="ARBA" id="ARBA00004651"/>
    </source>
</evidence>
<evidence type="ECO:0000259" key="8">
    <source>
        <dbReference type="Pfam" id="PF02687"/>
    </source>
</evidence>
<evidence type="ECO:0000256" key="4">
    <source>
        <dbReference type="ARBA" id="ARBA00022989"/>
    </source>
</evidence>
<dbReference type="RefSeq" id="WP_393010108.1">
    <property type="nucleotide sequence ID" value="NZ_JAZAQF010000006.1"/>
</dbReference>
<name>A0ABW7C5I9_9CYAN</name>
<proteinExistence type="inferred from homology"/>
<dbReference type="InterPro" id="IPR003838">
    <property type="entry name" value="ABC3_permease_C"/>
</dbReference>
<reference evidence="11" key="1">
    <citation type="journal article" date="2024" name="Algal Res.">
        <title>Biochemical, toxicological and genomic investigation of a high-biomass producing Limnothrix strain isolated from Italian shallow drinking water reservoir.</title>
        <authorList>
            <person name="Simonazzi M."/>
            <person name="Shishido T.K."/>
            <person name="Delbaje E."/>
            <person name="Wahlsten M."/>
            <person name="Fewer D.P."/>
            <person name="Sivonen K."/>
            <person name="Pezzolesi L."/>
            <person name="Pistocchi R."/>
        </authorList>
    </citation>
    <scope>NUCLEOTIDE SEQUENCE [LARGE SCALE GENOMIC DNA]</scope>
    <source>
        <strain evidence="11">LRLZ20PSL1</strain>
    </source>
</reference>
<evidence type="ECO:0000259" key="9">
    <source>
        <dbReference type="Pfam" id="PF12704"/>
    </source>
</evidence>
<evidence type="ECO:0000256" key="3">
    <source>
        <dbReference type="ARBA" id="ARBA00022692"/>
    </source>
</evidence>
<evidence type="ECO:0000256" key="6">
    <source>
        <dbReference type="ARBA" id="ARBA00038076"/>
    </source>
</evidence>
<dbReference type="InterPro" id="IPR025857">
    <property type="entry name" value="MacB_PCD"/>
</dbReference>
<keyword evidence="5 7" id="KW-0472">Membrane</keyword>
<dbReference type="EMBL" id="JAZAQF010000006">
    <property type="protein sequence ID" value="MFG3816321.1"/>
    <property type="molecule type" value="Genomic_DNA"/>
</dbReference>
<sequence>MNPLDTFNMAIGTLVSHRMRSLLTMLGIVIGNASVVATAGLGRGAQHFTAAQVESLGANSLYVFLSEQQSKELTGEVPRLLLSEADLIATQAPAVQWVSPTISSSLVIGHRSRTVTATVQGVTPAFLKVRNIRMAQGIFWDEAAQRQDRKVAVLGGELARKLFDRTNPIGQEIQINNQSFQIIGIIQRKGAFLGVNPDANAFIPITTMAHQVVGRRVPQGLLIDEIEITARDQAQIRSAAFQVTNLLTRLHGKQDFLVVANKSIQDLLGQITSALGTMLTLIAGISLLVGGIGIMNIMLVSVAERTQEIGLRKAIGAPPQAILQQFLIEATILSVAGGVVGISLGAGGMALIGTLTPFKPTVPVPVVVVVTAISGAIGLVFGVVPARQAAQLDPITALKTS</sequence>
<feature type="transmembrane region" description="Helical" evidence="7">
    <location>
        <begin position="330"/>
        <end position="352"/>
    </location>
</feature>
<feature type="transmembrane region" description="Helical" evidence="7">
    <location>
        <begin position="21"/>
        <end position="42"/>
    </location>
</feature>
<accession>A0ABW7C5I9</accession>
<evidence type="ECO:0000256" key="5">
    <source>
        <dbReference type="ARBA" id="ARBA00023136"/>
    </source>
</evidence>
<evidence type="ECO:0000256" key="2">
    <source>
        <dbReference type="ARBA" id="ARBA00022475"/>
    </source>
</evidence>
<evidence type="ECO:0000256" key="7">
    <source>
        <dbReference type="SAM" id="Phobius"/>
    </source>
</evidence>
<keyword evidence="11" id="KW-1185">Reference proteome</keyword>
<dbReference type="Proteomes" id="UP001604335">
    <property type="component" value="Unassembled WGS sequence"/>
</dbReference>